<name>A0ABV6DKI1_9BACL</name>
<dbReference type="Pfam" id="PF02894">
    <property type="entry name" value="GFO_IDH_MocA_C"/>
    <property type="match status" value="1"/>
</dbReference>
<accession>A0ABV6DKI1</accession>
<evidence type="ECO:0000313" key="4">
    <source>
        <dbReference type="EMBL" id="MFC0213102.1"/>
    </source>
</evidence>
<dbReference type="InterPro" id="IPR004104">
    <property type="entry name" value="Gfo/Idh/MocA-like_OxRdtase_C"/>
</dbReference>
<protein>
    <submittedName>
        <fullName evidence="4">Gfo/Idh/MocA family protein</fullName>
    </submittedName>
</protein>
<comment type="caution">
    <text evidence="4">The sequence shown here is derived from an EMBL/GenBank/DDBJ whole genome shotgun (WGS) entry which is preliminary data.</text>
</comment>
<dbReference type="RefSeq" id="WP_377470361.1">
    <property type="nucleotide sequence ID" value="NZ_JBHLWN010000046.1"/>
</dbReference>
<proteinExistence type="inferred from homology"/>
<sequence length="321" mass="35425">MTISIAFIGTGWFAAVHADILTKMDGVKFAAACGTSLDKAERFASKYSAAGYDHVERMLDSVKPDAVFISVPPFAHGPIEAALLERRIPFFIEKPLGLNLDVPRQTVIQVQQSGLLTSVGYHMRYLESTARALDIIRGTRVGMSLGYWTGTMPGVAWWRREEGSGGQFIEQTTHIVDLLRYTVGEVSEVYAAYASTIMHEREQGVTVPDVGTVTLKLANGTIANISNACMLPVEHRAELHILTEEGVLELSRKGLQEQRRGTTIFTENQHNPYEAEVEAFLHALRTGDRSGIRSTYEDAFRTQQVTVAALESARNGTPIRL</sequence>
<organism evidence="4 5">
    <name type="scientific">Paenibacillus chartarius</name>
    <dbReference type="NCBI Taxonomy" id="747481"/>
    <lineage>
        <taxon>Bacteria</taxon>
        <taxon>Bacillati</taxon>
        <taxon>Bacillota</taxon>
        <taxon>Bacilli</taxon>
        <taxon>Bacillales</taxon>
        <taxon>Paenibacillaceae</taxon>
        <taxon>Paenibacillus</taxon>
    </lineage>
</organism>
<dbReference type="InterPro" id="IPR000683">
    <property type="entry name" value="Gfo/Idh/MocA-like_OxRdtase_N"/>
</dbReference>
<reference evidence="4 5" key="1">
    <citation type="submission" date="2024-09" db="EMBL/GenBank/DDBJ databases">
        <authorList>
            <person name="Sun Q."/>
            <person name="Mori K."/>
        </authorList>
    </citation>
    <scope>NUCLEOTIDE SEQUENCE [LARGE SCALE GENOMIC DNA]</scope>
    <source>
        <strain evidence="4 5">CCM 7759</strain>
    </source>
</reference>
<evidence type="ECO:0000259" key="2">
    <source>
        <dbReference type="Pfam" id="PF01408"/>
    </source>
</evidence>
<keyword evidence="5" id="KW-1185">Reference proteome</keyword>
<dbReference type="SUPFAM" id="SSF55347">
    <property type="entry name" value="Glyceraldehyde-3-phosphate dehydrogenase-like, C-terminal domain"/>
    <property type="match status" value="1"/>
</dbReference>
<feature type="domain" description="Gfo/Idh/MocA-like oxidoreductase N-terminal" evidence="2">
    <location>
        <begin position="3"/>
        <end position="121"/>
    </location>
</feature>
<evidence type="ECO:0000313" key="5">
    <source>
        <dbReference type="Proteomes" id="UP001589776"/>
    </source>
</evidence>
<dbReference type="SUPFAM" id="SSF51735">
    <property type="entry name" value="NAD(P)-binding Rossmann-fold domains"/>
    <property type="match status" value="1"/>
</dbReference>
<dbReference type="PANTHER" id="PTHR43249">
    <property type="entry name" value="UDP-N-ACETYL-2-AMINO-2-DEOXY-D-GLUCURONATE OXIDASE"/>
    <property type="match status" value="1"/>
</dbReference>
<gene>
    <name evidence="4" type="ORF">ACFFK0_11645</name>
</gene>
<dbReference type="EMBL" id="JBHLWN010000046">
    <property type="protein sequence ID" value="MFC0213102.1"/>
    <property type="molecule type" value="Genomic_DNA"/>
</dbReference>
<comment type="similarity">
    <text evidence="1">Belongs to the Gfo/Idh/MocA family.</text>
</comment>
<evidence type="ECO:0000256" key="1">
    <source>
        <dbReference type="ARBA" id="ARBA00010928"/>
    </source>
</evidence>
<dbReference type="InterPro" id="IPR036291">
    <property type="entry name" value="NAD(P)-bd_dom_sf"/>
</dbReference>
<dbReference type="PANTHER" id="PTHR43249:SF1">
    <property type="entry name" value="D-GLUCOSIDE 3-DEHYDROGENASE"/>
    <property type="match status" value="1"/>
</dbReference>
<dbReference type="Pfam" id="PF01408">
    <property type="entry name" value="GFO_IDH_MocA"/>
    <property type="match status" value="1"/>
</dbReference>
<dbReference type="InterPro" id="IPR052515">
    <property type="entry name" value="Gfo/Idh/MocA_Oxidoreductase"/>
</dbReference>
<dbReference type="Gene3D" id="3.40.50.720">
    <property type="entry name" value="NAD(P)-binding Rossmann-like Domain"/>
    <property type="match status" value="1"/>
</dbReference>
<feature type="domain" description="Gfo/Idh/MocA-like oxidoreductase C-terminal" evidence="3">
    <location>
        <begin position="146"/>
        <end position="321"/>
    </location>
</feature>
<dbReference type="Gene3D" id="3.30.360.10">
    <property type="entry name" value="Dihydrodipicolinate Reductase, domain 2"/>
    <property type="match status" value="1"/>
</dbReference>
<dbReference type="Proteomes" id="UP001589776">
    <property type="component" value="Unassembled WGS sequence"/>
</dbReference>
<evidence type="ECO:0000259" key="3">
    <source>
        <dbReference type="Pfam" id="PF02894"/>
    </source>
</evidence>